<dbReference type="VEuPathDB" id="MicrosporidiaDB:AEWR_071560"/>
<dbReference type="EMBL" id="KC513610">
    <property type="protein sequence ID" value="AGE95812.1"/>
    <property type="molecule type" value="Genomic_DNA"/>
</dbReference>
<dbReference type="OMA" id="RFELECI"/>
<name>M1K933_ENCCN</name>
<dbReference type="AlphaFoldDB" id="M1K933"/>
<protein>
    <submittedName>
        <fullName evidence="1">Uncharacterized protein</fullName>
    </submittedName>
</protein>
<proteinExistence type="predicted"/>
<sequence>MDILRNEVKKVEDCSLSMKEALGRCQDVAGFIGLYLRRNPSRRHPEFLEFYDDLDVSSQVLLYEHKRKMVKNDRFELECITRYCIEQRSELSYDIIRTISNPKILFKALAASFSSVDLDEEDDFFFTRCIVLALRTHSIDSDEMDTLIAGVGCHFSDGRRVYYEHGAIVASVLLNTCEFGVESMDEAQRMIGDIPPCVLKKDRKHAFVDPSNAFSRYKRVENDLGIVRSSWRPRYLQEAIKIIAEEKDIEKIEISFKCFPDLVGSATERTLKHRGKEALEVLVGYDGFEEHKVDAISSLLRKSFGFLAGDAVDDFFNTRLCLKHRIILIFSFRKVIKEVSCDQAIFLYRSIRFMHKRVHYEIPRVMARALECFLSEGQKRAVEVRGSACLESDLYGKEGYPWKCMKLN</sequence>
<reference evidence="1" key="1">
    <citation type="journal article" date="2013" name="Eukaryot. Cell">
        <title>Extremely Reduced Levels of Heterozygosity in the Vertebrate Pathogen Encephalitozoon cuniculi.</title>
        <authorList>
            <person name="Selman M."/>
            <person name="Sak B."/>
            <person name="Kvac M."/>
            <person name="Farinelli L."/>
            <person name="Weiss L.M."/>
            <person name="Corradi N."/>
        </authorList>
    </citation>
    <scope>NUCLEOTIDE SEQUENCE</scope>
</reference>
<gene>
    <name evidence="1" type="ORF">ECU07_1580</name>
</gene>
<dbReference type="VEuPathDB" id="MicrosporidiaDB:ECU07_1580"/>
<evidence type="ECO:0000313" key="1">
    <source>
        <dbReference type="EMBL" id="AGE95812.1"/>
    </source>
</evidence>
<dbReference type="VEuPathDB" id="MicrosporidiaDB:AEWD_071570"/>
<dbReference type="VEuPathDB" id="MicrosporidiaDB:M970_071560"/>
<dbReference type="VEuPathDB" id="MicrosporidiaDB:AEWQ_071570"/>
<organism evidence="1">
    <name type="scientific">Encephalitozoon cuniculi</name>
    <name type="common">Microsporidian parasite</name>
    <dbReference type="NCBI Taxonomy" id="6035"/>
    <lineage>
        <taxon>Eukaryota</taxon>
        <taxon>Fungi</taxon>
        <taxon>Fungi incertae sedis</taxon>
        <taxon>Microsporidia</taxon>
        <taxon>Unikaryonidae</taxon>
        <taxon>Encephalitozoon</taxon>
    </lineage>
</organism>
<accession>M1K933</accession>